<feature type="chain" id="PRO_5043042570" evidence="1">
    <location>
        <begin position="23"/>
        <end position="97"/>
    </location>
</feature>
<keyword evidence="3" id="KW-1185">Reference proteome</keyword>
<evidence type="ECO:0000313" key="3">
    <source>
        <dbReference type="Proteomes" id="UP001328107"/>
    </source>
</evidence>
<reference evidence="3" key="1">
    <citation type="submission" date="2022-10" db="EMBL/GenBank/DDBJ databases">
        <title>Genome assembly of Pristionchus species.</title>
        <authorList>
            <person name="Yoshida K."/>
            <person name="Sommer R.J."/>
        </authorList>
    </citation>
    <scope>NUCLEOTIDE SEQUENCE [LARGE SCALE GENOMIC DNA]</scope>
    <source>
        <strain evidence="3">RS5460</strain>
    </source>
</reference>
<feature type="non-terminal residue" evidence="2">
    <location>
        <position position="1"/>
    </location>
</feature>
<keyword evidence="1" id="KW-0732">Signal</keyword>
<comment type="caution">
    <text evidence="2">The sequence shown here is derived from an EMBL/GenBank/DDBJ whole genome shotgun (WGS) entry which is preliminary data.</text>
</comment>
<name>A0AAN5DHA6_9BILA</name>
<dbReference type="AlphaFoldDB" id="A0AAN5DHA6"/>
<feature type="signal peptide" evidence="1">
    <location>
        <begin position="1"/>
        <end position="22"/>
    </location>
</feature>
<evidence type="ECO:0000313" key="2">
    <source>
        <dbReference type="EMBL" id="GMR62840.1"/>
    </source>
</evidence>
<accession>A0AAN5DHA6</accession>
<protein>
    <submittedName>
        <fullName evidence="2">Uncharacterized protein</fullName>
    </submittedName>
</protein>
<organism evidence="2 3">
    <name type="scientific">Pristionchus mayeri</name>
    <dbReference type="NCBI Taxonomy" id="1317129"/>
    <lineage>
        <taxon>Eukaryota</taxon>
        <taxon>Metazoa</taxon>
        <taxon>Ecdysozoa</taxon>
        <taxon>Nematoda</taxon>
        <taxon>Chromadorea</taxon>
        <taxon>Rhabditida</taxon>
        <taxon>Rhabditina</taxon>
        <taxon>Diplogasteromorpha</taxon>
        <taxon>Diplogasteroidea</taxon>
        <taxon>Neodiplogasteridae</taxon>
        <taxon>Pristionchus</taxon>
    </lineage>
</organism>
<dbReference type="EMBL" id="BTRK01000006">
    <property type="protein sequence ID" value="GMR62840.1"/>
    <property type="molecule type" value="Genomic_DNA"/>
</dbReference>
<sequence length="97" mass="10764">SADRLMLAVLIVLSILLAETTAQISKAEQIGCLNAATNMANAEKDKDLQKMMKKTIETIADMAMDMTTELTEEQRKRVGKTYFTGKCTQLTITSLFE</sequence>
<dbReference type="Proteomes" id="UP001328107">
    <property type="component" value="Unassembled WGS sequence"/>
</dbReference>
<evidence type="ECO:0000256" key="1">
    <source>
        <dbReference type="SAM" id="SignalP"/>
    </source>
</evidence>
<proteinExistence type="predicted"/>
<gene>
    <name evidence="2" type="ORF">PMAYCL1PPCAC_33035</name>
</gene>